<dbReference type="GeneID" id="34307626"/>
<keyword evidence="1" id="KW-0614">Plasmid</keyword>
<protein>
    <submittedName>
        <fullName evidence="1">Uncharacterized protein</fullName>
    </submittedName>
</protein>
<dbReference type="HOGENOM" id="CLU_2933637_0_0_4"/>
<proteinExistence type="predicted"/>
<reference evidence="1 2" key="1">
    <citation type="journal article" date="2011" name="J. Bacteriol.">
        <title>Complete genome sequence of the type strain Cupriavidus necator N-1.</title>
        <authorList>
            <person name="Poehlein A."/>
            <person name="Kusian B."/>
            <person name="Friedrich B."/>
            <person name="Daniel R."/>
            <person name="Bowien B."/>
        </authorList>
    </citation>
    <scope>NUCLEOTIDE SEQUENCE [LARGE SCALE GENOMIC DNA]</scope>
    <source>
        <strain evidence="2">ATCC 43291 / DSM 13513 / CCUG 52238 / LMG 8453 / N-1</strain>
        <plasmid evidence="1 2">pBB2</plasmid>
    </source>
</reference>
<evidence type="ECO:0000313" key="1">
    <source>
        <dbReference type="EMBL" id="AEI83096.1"/>
    </source>
</evidence>
<dbReference type="AlphaFoldDB" id="F8GZ05"/>
<evidence type="ECO:0000313" key="2">
    <source>
        <dbReference type="Proteomes" id="UP000006798"/>
    </source>
</evidence>
<dbReference type="KEGG" id="cnc:CNE_BB2p03010"/>
<name>F8GZ05_CUPNN</name>
<geneLocation type="plasmid" evidence="1 2">
    <name>pBB2</name>
</geneLocation>
<accession>F8GZ05</accession>
<sequence>MNHIPMAVKAELDALREFRKVPAAAYIYVETNAAELAKWDATGESVSDIADLVLDIVAAR</sequence>
<organism evidence="1 2">
    <name type="scientific">Cupriavidus necator (strain ATCC 43291 / DSM 13513 / CCUG 52238 / LMG 8453 / N-1)</name>
    <name type="common">Ralstonia eutropha</name>
    <dbReference type="NCBI Taxonomy" id="1042878"/>
    <lineage>
        <taxon>Bacteria</taxon>
        <taxon>Pseudomonadati</taxon>
        <taxon>Pseudomonadota</taxon>
        <taxon>Betaproteobacteria</taxon>
        <taxon>Burkholderiales</taxon>
        <taxon>Burkholderiaceae</taxon>
        <taxon>Cupriavidus</taxon>
    </lineage>
</organism>
<dbReference type="EMBL" id="CP002880">
    <property type="protein sequence ID" value="AEI83096.1"/>
    <property type="molecule type" value="Genomic_DNA"/>
</dbReference>
<dbReference type="Proteomes" id="UP000006798">
    <property type="component" value="Plasmid pBB2"/>
</dbReference>
<gene>
    <name evidence="1" type="ordered locus">CNE_BB2p03010</name>
</gene>
<dbReference type="RefSeq" id="WP_013954379.1">
    <property type="nucleotide sequence ID" value="NC_015724.1"/>
</dbReference>